<dbReference type="GO" id="GO:0003998">
    <property type="term" value="F:acylphosphatase activity"/>
    <property type="evidence" value="ECO:0007669"/>
    <property type="project" value="UniProtKB-EC"/>
</dbReference>
<keyword evidence="6" id="KW-0862">Zinc</keyword>
<dbReference type="GO" id="GO:0016874">
    <property type="term" value="F:ligase activity"/>
    <property type="evidence" value="ECO:0007669"/>
    <property type="project" value="UniProtKB-UniRule"/>
</dbReference>
<dbReference type="PROSITE" id="PS00150">
    <property type="entry name" value="ACYLPHOSPHATASE_1"/>
    <property type="match status" value="1"/>
</dbReference>
<comment type="similarity">
    <text evidence="2 8">Belongs to the carbamoyltransferase HypF family.</text>
</comment>
<dbReference type="Gene3D" id="3.30.110.120">
    <property type="match status" value="1"/>
</dbReference>
<dbReference type="InterPro" id="IPR001792">
    <property type="entry name" value="Acylphosphatase-like_dom"/>
</dbReference>
<dbReference type="Pfam" id="PF22521">
    <property type="entry name" value="HypF_C_2"/>
    <property type="match status" value="1"/>
</dbReference>
<gene>
    <name evidence="12" type="ORF">FBZ87_103635</name>
</gene>
<feature type="active site" evidence="9">
    <location>
        <position position="42"/>
    </location>
</feature>
<dbReference type="NCBIfam" id="TIGR00143">
    <property type="entry name" value="hypF"/>
    <property type="match status" value="1"/>
</dbReference>
<evidence type="ECO:0000256" key="9">
    <source>
        <dbReference type="PROSITE-ProRule" id="PRU00520"/>
    </source>
</evidence>
<comment type="function">
    <text evidence="8">Involved in the maturation of [NiFe] hydrogenases. Along with HypE, it catalyzes the synthesis of the CN ligands of the active site iron of [NiFe]-hydrogenases. HypF functions as a carbamoyl transferase using carbamoylphosphate as a substrate and transferring the carboxamido moiety in an ATP-dependent reaction to the thiolate of the C-terminal cysteine of HypE yielding a protein-S-carboxamide.</text>
</comment>
<feature type="active site" evidence="9">
    <location>
        <position position="24"/>
    </location>
</feature>
<evidence type="ECO:0000256" key="2">
    <source>
        <dbReference type="ARBA" id="ARBA00008097"/>
    </source>
</evidence>
<dbReference type="Pfam" id="PF01300">
    <property type="entry name" value="Sua5_yciO_yrdC"/>
    <property type="match status" value="1"/>
</dbReference>
<dbReference type="PANTHER" id="PTHR42959:SF1">
    <property type="entry name" value="CARBAMOYLTRANSFERASE HYPF"/>
    <property type="match status" value="1"/>
</dbReference>
<dbReference type="InterPro" id="IPR006070">
    <property type="entry name" value="Sua5-like_dom"/>
</dbReference>
<dbReference type="Gene3D" id="3.30.420.40">
    <property type="match status" value="1"/>
</dbReference>
<dbReference type="GO" id="GO:0016743">
    <property type="term" value="F:carboxyl- or carbamoyltransferase activity"/>
    <property type="evidence" value="ECO:0007669"/>
    <property type="project" value="UniProtKB-UniRule"/>
</dbReference>
<dbReference type="InterPro" id="IPR011125">
    <property type="entry name" value="Znf_HypF"/>
</dbReference>
<dbReference type="SUPFAM" id="SSF54975">
    <property type="entry name" value="Acylphosphatase/BLUF domain-like"/>
    <property type="match status" value="1"/>
</dbReference>
<dbReference type="AlphaFoldDB" id="A0A560K3L3"/>
<dbReference type="Pfam" id="PF00708">
    <property type="entry name" value="Acylphosphatase"/>
    <property type="match status" value="1"/>
</dbReference>
<dbReference type="GO" id="GO:0003725">
    <property type="term" value="F:double-stranded RNA binding"/>
    <property type="evidence" value="ECO:0007669"/>
    <property type="project" value="InterPro"/>
</dbReference>
<dbReference type="GO" id="GO:0051604">
    <property type="term" value="P:protein maturation"/>
    <property type="evidence" value="ECO:0007669"/>
    <property type="project" value="TreeGrafter"/>
</dbReference>
<dbReference type="Gene3D" id="3.30.420.360">
    <property type="match status" value="1"/>
</dbReference>
<evidence type="ECO:0000256" key="1">
    <source>
        <dbReference type="ARBA" id="ARBA00004711"/>
    </source>
</evidence>
<keyword evidence="9" id="KW-0378">Hydrolase</keyword>
<evidence type="ECO:0000313" key="12">
    <source>
        <dbReference type="EMBL" id="TWB77816.1"/>
    </source>
</evidence>
<dbReference type="InterPro" id="IPR051060">
    <property type="entry name" value="Carbamoyltrans_HypF-like"/>
</dbReference>
<keyword evidence="5" id="KW-0863">Zinc-finger</keyword>
<evidence type="ECO:0000259" key="11">
    <source>
        <dbReference type="PROSITE" id="PS51163"/>
    </source>
</evidence>
<reference evidence="12 13" key="1">
    <citation type="submission" date="2019-06" db="EMBL/GenBank/DDBJ databases">
        <title>Genomic Encyclopedia of Type Strains, Phase IV (KMG-V): Genome sequencing to study the core and pangenomes of soil and plant-associated prokaryotes.</title>
        <authorList>
            <person name="Whitman W."/>
        </authorList>
    </citation>
    <scope>NUCLEOTIDE SEQUENCE [LARGE SCALE GENOMIC DNA]</scope>
    <source>
        <strain evidence="12 13">BR 12005</strain>
    </source>
</reference>
<protein>
    <recommendedName>
        <fullName evidence="8">Carbamoyltransferase HypF</fullName>
        <ecNumber evidence="8">6.2.-.-</ecNumber>
    </recommendedName>
</protein>
<keyword evidence="4" id="KW-0479">Metal-binding</keyword>
<dbReference type="EC" id="6.2.-.-" evidence="8"/>
<evidence type="ECO:0000256" key="8">
    <source>
        <dbReference type="PIRNR" id="PIRNR006256"/>
    </source>
</evidence>
<accession>A0A560K3L3</accession>
<dbReference type="Gene3D" id="3.90.870.50">
    <property type="match status" value="1"/>
</dbReference>
<dbReference type="UniPathway" id="UPA00335"/>
<dbReference type="GO" id="GO:0008270">
    <property type="term" value="F:zinc ion binding"/>
    <property type="evidence" value="ECO:0007669"/>
    <property type="project" value="UniProtKB-KW"/>
</dbReference>
<dbReference type="InterPro" id="IPR041440">
    <property type="entry name" value="HypF_C"/>
</dbReference>
<comment type="catalytic activity">
    <reaction evidence="7 8">
        <text>C-terminal L-cysteinyl-[HypE protein] + carbamoyl phosphate + ATP + H2O = C-terminal S-carboxamide-L-cysteinyl-[HypE protein] + AMP + phosphate + diphosphate + H(+)</text>
        <dbReference type="Rhea" id="RHEA:55636"/>
        <dbReference type="Rhea" id="RHEA-COMP:14247"/>
        <dbReference type="Rhea" id="RHEA-COMP:14392"/>
        <dbReference type="ChEBI" id="CHEBI:15377"/>
        <dbReference type="ChEBI" id="CHEBI:15378"/>
        <dbReference type="ChEBI" id="CHEBI:30616"/>
        <dbReference type="ChEBI" id="CHEBI:33019"/>
        <dbReference type="ChEBI" id="CHEBI:43474"/>
        <dbReference type="ChEBI" id="CHEBI:58228"/>
        <dbReference type="ChEBI" id="CHEBI:76913"/>
        <dbReference type="ChEBI" id="CHEBI:139126"/>
        <dbReference type="ChEBI" id="CHEBI:456215"/>
    </reaction>
</comment>
<dbReference type="InterPro" id="IPR036046">
    <property type="entry name" value="Acylphosphatase-like_dom_sf"/>
</dbReference>
<dbReference type="InterPro" id="IPR017945">
    <property type="entry name" value="DHBP_synth_RibB-like_a/b_dom"/>
</dbReference>
<comment type="pathway">
    <text evidence="1 8">Protein modification; [NiFe] hydrogenase maturation.</text>
</comment>
<sequence length="784" mass="82182">MEAAGAMAGRCIRVRGLVQGVGFRPHVWRLARVLDIAGDVANDGEGVIIHAWGDPAALDGFQDRLRREAPPLARIDAIEVVPHRGPAPHGFTIAASAAGLTRTGIVPDAATCPACRAELFDSADRRQGYAFGNCTHCGPRLSIVSAIPYDRANTAMAAFTMCPDCAAEYADPADRRFHAQPTACPACGPRLWLEPAPEEGADPLDAAAALLCAGGIIAVKGIGGFHLACDAANTKAVAELRRRKARDAKPFAVMARSVDEVGRYCRLDDAACALLQSPAAPIVLLPRRPDGAPLPDGLAPDQDHLGFMLPYTPLHHLLMARVDGPLVMTSGNRSDEPQVITNEDARARLAGLADAWLMHDRAILNRLDDSVVAATGGAPAILRRARGYAPAPLPLPPGFGDLPSTLAMGGELKATFCLLREGQAILSQHVGDLENAAALDDYRVLLRLYRDLFDFTPAVIAVDAHPDYLSTTLGAAMARECGARLVSVGHHHAHMAACLADAGIGLTEGGDATFGIILDGLGLGADGTLWGGEILRGGYRGVTRAAHIAPVALAGGAAAMRQPWRNLVTQLRQAFGETWRNQAAPVLKHLPPEAHVAVLERMLETGTNAPPCSSAGRLFDAVAAALGIHPARIGHEAQAAMALEALARPHIATARPYPAAFGADHPVVIDWAPMWQALLGDLTAGEAPGLIAARFHLGLSEALVQATGRAGAGPGALVALSGGVLQNRIILHELQARLRAAGWRPVIHGQVPANDGGLALGQAVLAALIADGRGLDRCFTRHQK</sequence>
<dbReference type="PROSITE" id="PS51163">
    <property type="entry name" value="YRDC"/>
    <property type="match status" value="1"/>
</dbReference>
<dbReference type="PROSITE" id="PS51160">
    <property type="entry name" value="ACYLPHOSPHATASE_3"/>
    <property type="match status" value="1"/>
</dbReference>
<dbReference type="PANTHER" id="PTHR42959">
    <property type="entry name" value="CARBAMOYLTRANSFERASE"/>
    <property type="match status" value="1"/>
</dbReference>
<dbReference type="Pfam" id="PF17788">
    <property type="entry name" value="HypF_C"/>
    <property type="match status" value="1"/>
</dbReference>
<dbReference type="Proteomes" id="UP000320516">
    <property type="component" value="Unassembled WGS sequence"/>
</dbReference>
<evidence type="ECO:0000256" key="7">
    <source>
        <dbReference type="ARBA" id="ARBA00048220"/>
    </source>
</evidence>
<evidence type="ECO:0000256" key="5">
    <source>
        <dbReference type="ARBA" id="ARBA00022771"/>
    </source>
</evidence>
<name>A0A560K3L3_9PROT</name>
<keyword evidence="3" id="KW-0436">Ligase</keyword>
<feature type="domain" description="Acylphosphatase-like" evidence="10">
    <location>
        <begin position="9"/>
        <end position="95"/>
    </location>
</feature>
<evidence type="ECO:0000256" key="6">
    <source>
        <dbReference type="ARBA" id="ARBA00022833"/>
    </source>
</evidence>
<dbReference type="InterPro" id="IPR055128">
    <property type="entry name" value="HypF_C_2"/>
</dbReference>
<dbReference type="InterPro" id="IPR004421">
    <property type="entry name" value="Carbamoyltransferase_HypF"/>
</dbReference>
<dbReference type="Pfam" id="PF07503">
    <property type="entry name" value="zf-HYPF"/>
    <property type="match status" value="2"/>
</dbReference>
<dbReference type="SUPFAM" id="SSF55821">
    <property type="entry name" value="YrdC/RibB"/>
    <property type="match status" value="1"/>
</dbReference>
<evidence type="ECO:0000256" key="4">
    <source>
        <dbReference type="ARBA" id="ARBA00022723"/>
    </source>
</evidence>
<feature type="domain" description="YrdC-like" evidence="11">
    <location>
        <begin position="201"/>
        <end position="387"/>
    </location>
</feature>
<dbReference type="PIRSF" id="PIRSF006256">
    <property type="entry name" value="CMPcnvr_hdrg_mat"/>
    <property type="match status" value="1"/>
</dbReference>
<comment type="caution">
    <text evidence="12">The sequence shown here is derived from an EMBL/GenBank/DDBJ whole genome shotgun (WGS) entry which is preliminary data.</text>
</comment>
<proteinExistence type="inferred from homology"/>
<evidence type="ECO:0000313" key="13">
    <source>
        <dbReference type="Proteomes" id="UP000320516"/>
    </source>
</evidence>
<dbReference type="InterPro" id="IPR017968">
    <property type="entry name" value="Acylphosphatase_CS"/>
</dbReference>
<organism evidence="12 13">
    <name type="scientific">Nitrospirillum amazonense</name>
    <dbReference type="NCBI Taxonomy" id="28077"/>
    <lineage>
        <taxon>Bacteria</taxon>
        <taxon>Pseudomonadati</taxon>
        <taxon>Pseudomonadota</taxon>
        <taxon>Alphaproteobacteria</taxon>
        <taxon>Rhodospirillales</taxon>
        <taxon>Azospirillaceae</taxon>
        <taxon>Nitrospirillum</taxon>
    </lineage>
</organism>
<dbReference type="EMBL" id="VITV01000003">
    <property type="protein sequence ID" value="TWB77816.1"/>
    <property type="molecule type" value="Genomic_DNA"/>
</dbReference>
<comment type="catalytic activity">
    <reaction evidence="9">
        <text>an acyl phosphate + H2O = a carboxylate + phosphate + H(+)</text>
        <dbReference type="Rhea" id="RHEA:14965"/>
        <dbReference type="ChEBI" id="CHEBI:15377"/>
        <dbReference type="ChEBI" id="CHEBI:15378"/>
        <dbReference type="ChEBI" id="CHEBI:29067"/>
        <dbReference type="ChEBI" id="CHEBI:43474"/>
        <dbReference type="ChEBI" id="CHEBI:59918"/>
        <dbReference type="EC" id="3.6.1.7"/>
    </reaction>
</comment>
<evidence type="ECO:0000256" key="3">
    <source>
        <dbReference type="ARBA" id="ARBA00022598"/>
    </source>
</evidence>
<evidence type="ECO:0000259" key="10">
    <source>
        <dbReference type="PROSITE" id="PS51160"/>
    </source>
</evidence>